<proteinExistence type="predicted"/>
<feature type="compositionally biased region" description="Basic and acidic residues" evidence="1">
    <location>
        <begin position="179"/>
        <end position="193"/>
    </location>
</feature>
<protein>
    <submittedName>
        <fullName evidence="2">Uncharacterized protein</fullName>
    </submittedName>
</protein>
<feature type="region of interest" description="Disordered" evidence="1">
    <location>
        <begin position="13"/>
        <end position="60"/>
    </location>
</feature>
<dbReference type="AlphaFoldDB" id="A0A9P4RBX7"/>
<comment type="caution">
    <text evidence="2">The sequence shown here is derived from an EMBL/GenBank/DDBJ whole genome shotgun (WGS) entry which is preliminary data.</text>
</comment>
<reference evidence="2" key="1">
    <citation type="journal article" date="2020" name="Stud. Mycol.">
        <title>101 Dothideomycetes genomes: a test case for predicting lifestyles and emergence of pathogens.</title>
        <authorList>
            <person name="Haridas S."/>
            <person name="Albert R."/>
            <person name="Binder M."/>
            <person name="Bloem J."/>
            <person name="Labutti K."/>
            <person name="Salamov A."/>
            <person name="Andreopoulos B."/>
            <person name="Baker S."/>
            <person name="Barry K."/>
            <person name="Bills G."/>
            <person name="Bluhm B."/>
            <person name="Cannon C."/>
            <person name="Castanera R."/>
            <person name="Culley D."/>
            <person name="Daum C."/>
            <person name="Ezra D."/>
            <person name="Gonzalez J."/>
            <person name="Henrissat B."/>
            <person name="Kuo A."/>
            <person name="Liang C."/>
            <person name="Lipzen A."/>
            <person name="Lutzoni F."/>
            <person name="Magnuson J."/>
            <person name="Mondo S."/>
            <person name="Nolan M."/>
            <person name="Ohm R."/>
            <person name="Pangilinan J."/>
            <person name="Park H.-J."/>
            <person name="Ramirez L."/>
            <person name="Alfaro M."/>
            <person name="Sun H."/>
            <person name="Tritt A."/>
            <person name="Yoshinaga Y."/>
            <person name="Zwiers L.-H."/>
            <person name="Turgeon B."/>
            <person name="Goodwin S."/>
            <person name="Spatafora J."/>
            <person name="Crous P."/>
            <person name="Grigoriev I."/>
        </authorList>
    </citation>
    <scope>NUCLEOTIDE SEQUENCE</scope>
    <source>
        <strain evidence="2">CBS 125425</strain>
    </source>
</reference>
<evidence type="ECO:0000313" key="3">
    <source>
        <dbReference type="Proteomes" id="UP000799444"/>
    </source>
</evidence>
<evidence type="ECO:0000313" key="2">
    <source>
        <dbReference type="EMBL" id="KAF2740226.1"/>
    </source>
</evidence>
<accession>A0A9P4RBX7</accession>
<evidence type="ECO:0000256" key="1">
    <source>
        <dbReference type="SAM" id="MobiDB-lite"/>
    </source>
</evidence>
<name>A0A9P4RBX7_9PLEO</name>
<dbReference type="Proteomes" id="UP000799444">
    <property type="component" value="Unassembled WGS sequence"/>
</dbReference>
<keyword evidence="3" id="KW-1185">Reference proteome</keyword>
<dbReference type="EMBL" id="ML996101">
    <property type="protein sequence ID" value="KAF2740226.1"/>
    <property type="molecule type" value="Genomic_DNA"/>
</dbReference>
<gene>
    <name evidence="2" type="ORF">EJ04DRAFT_508220</name>
</gene>
<feature type="region of interest" description="Disordered" evidence="1">
    <location>
        <begin position="170"/>
        <end position="198"/>
    </location>
</feature>
<organism evidence="2 3">
    <name type="scientific">Polyplosphaeria fusca</name>
    <dbReference type="NCBI Taxonomy" id="682080"/>
    <lineage>
        <taxon>Eukaryota</taxon>
        <taxon>Fungi</taxon>
        <taxon>Dikarya</taxon>
        <taxon>Ascomycota</taxon>
        <taxon>Pezizomycotina</taxon>
        <taxon>Dothideomycetes</taxon>
        <taxon>Pleosporomycetidae</taxon>
        <taxon>Pleosporales</taxon>
        <taxon>Tetraplosphaeriaceae</taxon>
        <taxon>Polyplosphaeria</taxon>
    </lineage>
</organism>
<sequence>MARNRPWSALSRFFQRANAEDGMNNPTEAAERRSRNGDAPPLQEESVSTQTGSQDEDRSSCAIVRRRQTAAVNIDDRFNFPPDRCGLCAPCKAWRKQMMLSWCKTETRPRIGRILCSSTDGKWLSCGKSAKENDLTCEFAQYRLQDDIQSVADRISWDWPDTVLPSSANSILTARKPASSHENKGNLEEERQSTKRWHQPKYTGENHILLLGTEIYSSFRLPNKPTISHLYRAAPKRIDQTGTMVAIATTVIGQVT</sequence>